<keyword evidence="9" id="KW-0809">Transit peptide</keyword>
<dbReference type="GO" id="GO:0005739">
    <property type="term" value="C:mitochondrion"/>
    <property type="evidence" value="ECO:0007669"/>
    <property type="project" value="TreeGrafter"/>
</dbReference>
<evidence type="ECO:0000256" key="9">
    <source>
        <dbReference type="ARBA" id="ARBA00022946"/>
    </source>
</evidence>
<dbReference type="Proteomes" id="UP001303373">
    <property type="component" value="Chromosome 9"/>
</dbReference>
<evidence type="ECO:0000256" key="8">
    <source>
        <dbReference type="ARBA" id="ARBA00022842"/>
    </source>
</evidence>
<comment type="catalytic activity">
    <reaction evidence="12">
        <text>2 pyruvate + H(+) = (2S)-2-acetolactate + CO2</text>
        <dbReference type="Rhea" id="RHEA:25249"/>
        <dbReference type="ChEBI" id="CHEBI:15361"/>
        <dbReference type="ChEBI" id="CHEBI:15378"/>
        <dbReference type="ChEBI" id="CHEBI:16526"/>
        <dbReference type="ChEBI" id="CHEBI:58476"/>
        <dbReference type="EC" id="2.2.1.6"/>
    </reaction>
</comment>
<evidence type="ECO:0000256" key="6">
    <source>
        <dbReference type="ARBA" id="ARBA00022679"/>
    </source>
</evidence>
<dbReference type="GO" id="GO:0009099">
    <property type="term" value="P:L-valine biosynthetic process"/>
    <property type="evidence" value="ECO:0007669"/>
    <property type="project" value="TreeGrafter"/>
</dbReference>
<evidence type="ECO:0000256" key="2">
    <source>
        <dbReference type="ARBA" id="ARBA00005025"/>
    </source>
</evidence>
<evidence type="ECO:0000256" key="12">
    <source>
        <dbReference type="RuleBase" id="RU003591"/>
    </source>
</evidence>
<comment type="cofactor">
    <cofactor evidence="12">
        <name>Mg(2+)</name>
        <dbReference type="ChEBI" id="CHEBI:18420"/>
    </cofactor>
    <text evidence="12">Binds 1 Mg(2+) ion per subunit.</text>
</comment>
<sequence length="704" mass="76558">MLQAHQPARQALQCAARARRFSTTAARPALSPYRKLASSPSPSQQHSARRNVSDTASRPAQAAASPAATRAVPSPAFNRDQRIKEVQPLKPFRQPEMDHSFVGMTGGEIVHEMMLRHGVKHVFGYPGGAILPVFDAIYNSEHFDFILPRHEQGAGHMAEGYARASGKPGVVVVTSGPGATNVITPMQDALMDGTPMVVFSGQVVTSAIGSDAFQEADVIGISRACTKWNVMVKNVAELPRRINEAFEIATSGRPGPVLVDLPKDVTAGKLTRPIPMTSTLPSHPSAATVAARDLAMKQNDESIRRAADLINMAKKPVIMAGHGVLGHPDGPKLLKELSEKSQIPVTTTLHGLGSYDELDPKALHMLGMHGSGFANMAMQEADLIIALGARFDDRITGSIPRFAPQARQAAAEGRGGIIHFDIMPKNINKVVQATEAVEGDVTANLGNLLPHVESRSLEQRKAWSDQIQSWKKKFPWDFEKEEGPESIIKPQTVISTLSDLTAHRKDSTIIATGVGQHQMWAAQHFRWRQPRTMITSGGLGTMGYGLPAAIGAKVAEPEKLVVDIDGDASFLMTQTELGTAAQFNIGVKVLILNNEEQGMVTQWQSLFYNDRFSHTHQRNPDFVKLSEAMHVPARRTAKLGDLKKDLEWLIDGSGPGPALLEVVVDQKIPVLPMVPGGSALHEFLVYDAEKEKARRQQTRDRSGR</sequence>
<dbReference type="Pfam" id="PF02775">
    <property type="entry name" value="TPP_enzyme_C"/>
    <property type="match status" value="1"/>
</dbReference>
<protein>
    <recommendedName>
        <fullName evidence="4 12">Acetolactate synthase</fullName>
        <ecNumber evidence="4 12">2.2.1.6</ecNumber>
    </recommendedName>
</protein>
<dbReference type="CDD" id="cd02015">
    <property type="entry name" value="TPP_AHAS"/>
    <property type="match status" value="1"/>
</dbReference>
<feature type="compositionally biased region" description="Low complexity" evidence="13">
    <location>
        <begin position="37"/>
        <end position="46"/>
    </location>
</feature>
<dbReference type="GO" id="GO:0003984">
    <property type="term" value="F:acetolactate synthase activity"/>
    <property type="evidence" value="ECO:0007669"/>
    <property type="project" value="UniProtKB-EC"/>
</dbReference>
<evidence type="ECO:0000259" key="14">
    <source>
        <dbReference type="Pfam" id="PF00205"/>
    </source>
</evidence>
<keyword evidence="18" id="KW-1185">Reference proteome</keyword>
<dbReference type="EC" id="2.2.1.6" evidence="4 12"/>
<evidence type="ECO:0000256" key="10">
    <source>
        <dbReference type="ARBA" id="ARBA00023052"/>
    </source>
</evidence>
<dbReference type="InterPro" id="IPR029061">
    <property type="entry name" value="THDP-binding"/>
</dbReference>
<dbReference type="FunFam" id="3.40.50.970:FF:000007">
    <property type="entry name" value="Acetolactate synthase"/>
    <property type="match status" value="1"/>
</dbReference>
<evidence type="ECO:0000313" key="18">
    <source>
        <dbReference type="Proteomes" id="UP001303373"/>
    </source>
</evidence>
<accession>A0AAQ3R9B2</accession>
<dbReference type="CDD" id="cd07035">
    <property type="entry name" value="TPP_PYR_POX_like"/>
    <property type="match status" value="1"/>
</dbReference>
<gene>
    <name evidence="17" type="ORF">R9X50_00568700</name>
</gene>
<dbReference type="GO" id="GO:0030976">
    <property type="term" value="F:thiamine pyrophosphate binding"/>
    <property type="evidence" value="ECO:0007669"/>
    <property type="project" value="UniProtKB-UniRule"/>
</dbReference>
<dbReference type="Pfam" id="PF00205">
    <property type="entry name" value="TPP_enzyme_M"/>
    <property type="match status" value="1"/>
</dbReference>
<feature type="compositionally biased region" description="Low complexity" evidence="13">
    <location>
        <begin position="53"/>
        <end position="76"/>
    </location>
</feature>
<dbReference type="SUPFAM" id="SSF52467">
    <property type="entry name" value="DHS-like NAD/FAD-binding domain"/>
    <property type="match status" value="1"/>
</dbReference>
<dbReference type="FunFam" id="3.40.50.970:FF:000053">
    <property type="entry name" value="Acetolactate synthase, mitochondrial"/>
    <property type="match status" value="1"/>
</dbReference>
<dbReference type="FunFam" id="3.40.50.1220:FF:000008">
    <property type="entry name" value="Acetolactate synthase"/>
    <property type="match status" value="1"/>
</dbReference>
<feature type="domain" description="Thiamine pyrophosphate enzyme TPP-binding" evidence="15">
    <location>
        <begin position="513"/>
        <end position="662"/>
    </location>
</feature>
<comment type="pathway">
    <text evidence="2 12">Amino-acid biosynthesis; L-valine biosynthesis; L-valine from pyruvate: step 1/4.</text>
</comment>
<evidence type="ECO:0000259" key="15">
    <source>
        <dbReference type="Pfam" id="PF02775"/>
    </source>
</evidence>
<dbReference type="InterPro" id="IPR000399">
    <property type="entry name" value="TPP-bd_CS"/>
</dbReference>
<name>A0AAQ3R9B2_9PEZI</name>
<dbReference type="SUPFAM" id="SSF52518">
    <property type="entry name" value="Thiamin diphosphate-binding fold (THDP-binding)"/>
    <property type="match status" value="2"/>
</dbReference>
<dbReference type="Pfam" id="PF02776">
    <property type="entry name" value="TPP_enzyme_N"/>
    <property type="match status" value="1"/>
</dbReference>
<evidence type="ECO:0000256" key="4">
    <source>
        <dbReference type="ARBA" id="ARBA00013145"/>
    </source>
</evidence>
<keyword evidence="10 12" id="KW-0786">Thiamine pyrophosphate</keyword>
<dbReference type="GO" id="GO:0009097">
    <property type="term" value="P:isoleucine biosynthetic process"/>
    <property type="evidence" value="ECO:0007669"/>
    <property type="project" value="TreeGrafter"/>
</dbReference>
<evidence type="ECO:0000256" key="3">
    <source>
        <dbReference type="ARBA" id="ARBA00007812"/>
    </source>
</evidence>
<dbReference type="InterPro" id="IPR012000">
    <property type="entry name" value="Thiamin_PyroP_enz_cen_dom"/>
</dbReference>
<dbReference type="GO" id="GO:0050660">
    <property type="term" value="F:flavin adenine dinucleotide binding"/>
    <property type="evidence" value="ECO:0007669"/>
    <property type="project" value="InterPro"/>
</dbReference>
<dbReference type="PANTHER" id="PTHR18968:SF13">
    <property type="entry name" value="ACETOLACTATE SYNTHASE CATALYTIC SUBUNIT, MITOCHONDRIAL"/>
    <property type="match status" value="1"/>
</dbReference>
<dbReference type="GO" id="GO:0005948">
    <property type="term" value="C:acetolactate synthase complex"/>
    <property type="evidence" value="ECO:0007669"/>
    <property type="project" value="TreeGrafter"/>
</dbReference>
<reference evidence="17 18" key="1">
    <citation type="submission" date="2023-11" db="EMBL/GenBank/DDBJ databases">
        <title>An acidophilic fungus is an integral part of prey digestion in a carnivorous sundew plant.</title>
        <authorList>
            <person name="Tsai I.J."/>
        </authorList>
    </citation>
    <scope>NUCLEOTIDE SEQUENCE [LARGE SCALE GENOMIC DNA]</scope>
    <source>
        <strain evidence="17">169a</strain>
    </source>
</reference>
<evidence type="ECO:0000256" key="11">
    <source>
        <dbReference type="ARBA" id="ARBA00023304"/>
    </source>
</evidence>
<dbReference type="InterPro" id="IPR039368">
    <property type="entry name" value="AHAS_TPP"/>
</dbReference>
<dbReference type="InterPro" id="IPR029035">
    <property type="entry name" value="DHS-like_NAD/FAD-binding_dom"/>
</dbReference>
<evidence type="ECO:0000256" key="5">
    <source>
        <dbReference type="ARBA" id="ARBA00022605"/>
    </source>
</evidence>
<dbReference type="InterPro" id="IPR011766">
    <property type="entry name" value="TPP_enzyme_TPP-bd"/>
</dbReference>
<feature type="region of interest" description="Disordered" evidence="13">
    <location>
        <begin position="23"/>
        <end position="81"/>
    </location>
</feature>
<comment type="pathway">
    <text evidence="1 12">Amino-acid biosynthesis; L-isoleucine biosynthesis; L-isoleucine from 2-oxobutanoate: step 1/4.</text>
</comment>
<keyword evidence="5 12" id="KW-0028">Amino-acid biosynthesis</keyword>
<dbReference type="InterPro" id="IPR012846">
    <property type="entry name" value="Acetolactate_synth_lsu"/>
</dbReference>
<dbReference type="Gene3D" id="3.40.50.1220">
    <property type="entry name" value="TPP-binding domain"/>
    <property type="match status" value="1"/>
</dbReference>
<keyword evidence="6 12" id="KW-0808">Transferase</keyword>
<evidence type="ECO:0000256" key="13">
    <source>
        <dbReference type="SAM" id="MobiDB-lite"/>
    </source>
</evidence>
<evidence type="ECO:0000313" key="17">
    <source>
        <dbReference type="EMBL" id="WPH02819.1"/>
    </source>
</evidence>
<proteinExistence type="inferred from homology"/>
<keyword evidence="11 12" id="KW-0100">Branched-chain amino acid biosynthesis</keyword>
<dbReference type="AlphaFoldDB" id="A0AAQ3R9B2"/>
<evidence type="ECO:0000256" key="1">
    <source>
        <dbReference type="ARBA" id="ARBA00004974"/>
    </source>
</evidence>
<dbReference type="EMBL" id="CP138588">
    <property type="protein sequence ID" value="WPH02819.1"/>
    <property type="molecule type" value="Genomic_DNA"/>
</dbReference>
<organism evidence="17 18">
    <name type="scientific">Acrodontium crateriforme</name>
    <dbReference type="NCBI Taxonomy" id="150365"/>
    <lineage>
        <taxon>Eukaryota</taxon>
        <taxon>Fungi</taxon>
        <taxon>Dikarya</taxon>
        <taxon>Ascomycota</taxon>
        <taxon>Pezizomycotina</taxon>
        <taxon>Dothideomycetes</taxon>
        <taxon>Dothideomycetidae</taxon>
        <taxon>Mycosphaerellales</taxon>
        <taxon>Teratosphaeriaceae</taxon>
        <taxon>Acrodontium</taxon>
    </lineage>
</organism>
<evidence type="ECO:0000256" key="7">
    <source>
        <dbReference type="ARBA" id="ARBA00022723"/>
    </source>
</evidence>
<dbReference type="GO" id="GO:0000287">
    <property type="term" value="F:magnesium ion binding"/>
    <property type="evidence" value="ECO:0007669"/>
    <property type="project" value="UniProtKB-UniRule"/>
</dbReference>
<dbReference type="PANTHER" id="PTHR18968">
    <property type="entry name" value="THIAMINE PYROPHOSPHATE ENZYMES"/>
    <property type="match status" value="1"/>
</dbReference>
<comment type="cofactor">
    <cofactor evidence="12">
        <name>thiamine diphosphate</name>
        <dbReference type="ChEBI" id="CHEBI:58937"/>
    </cofactor>
    <text evidence="12">Binds 1 thiamine pyrophosphate per subunit.</text>
</comment>
<dbReference type="PROSITE" id="PS00187">
    <property type="entry name" value="TPP_ENZYMES"/>
    <property type="match status" value="1"/>
</dbReference>
<keyword evidence="8 12" id="KW-0460">Magnesium</keyword>
<dbReference type="InterPro" id="IPR045229">
    <property type="entry name" value="TPP_enz"/>
</dbReference>
<feature type="domain" description="Thiamine pyrophosphate enzyme N-terminal TPP-binding" evidence="16">
    <location>
        <begin position="104"/>
        <end position="219"/>
    </location>
</feature>
<feature type="domain" description="Thiamine pyrophosphate enzyme central" evidence="14">
    <location>
        <begin position="303"/>
        <end position="446"/>
    </location>
</feature>
<comment type="similarity">
    <text evidence="3 12">Belongs to the TPP enzyme family.</text>
</comment>
<dbReference type="NCBIfam" id="TIGR00118">
    <property type="entry name" value="acolac_lg"/>
    <property type="match status" value="1"/>
</dbReference>
<evidence type="ECO:0000259" key="16">
    <source>
        <dbReference type="Pfam" id="PF02776"/>
    </source>
</evidence>
<dbReference type="Gene3D" id="3.40.50.970">
    <property type="match status" value="2"/>
</dbReference>
<dbReference type="InterPro" id="IPR012001">
    <property type="entry name" value="Thiamin_PyroP_enz_TPP-bd_dom"/>
</dbReference>
<keyword evidence="7 12" id="KW-0479">Metal-binding</keyword>